<evidence type="ECO:0000313" key="3">
    <source>
        <dbReference type="Proteomes" id="UP001054945"/>
    </source>
</evidence>
<dbReference type="EMBL" id="BPLR01021056">
    <property type="protein sequence ID" value="GIX85373.1"/>
    <property type="molecule type" value="Genomic_DNA"/>
</dbReference>
<keyword evidence="1" id="KW-1133">Transmembrane helix</keyword>
<reference evidence="2 3" key="1">
    <citation type="submission" date="2021-06" db="EMBL/GenBank/DDBJ databases">
        <title>Caerostris extrusa draft genome.</title>
        <authorList>
            <person name="Kono N."/>
            <person name="Arakawa K."/>
        </authorList>
    </citation>
    <scope>NUCLEOTIDE SEQUENCE [LARGE SCALE GENOMIC DNA]</scope>
</reference>
<gene>
    <name evidence="2" type="ORF">CEXT_436681</name>
</gene>
<protein>
    <submittedName>
        <fullName evidence="2">Uncharacterized protein</fullName>
    </submittedName>
</protein>
<organism evidence="2 3">
    <name type="scientific">Caerostris extrusa</name>
    <name type="common">Bark spider</name>
    <name type="synonym">Caerostris bankana</name>
    <dbReference type="NCBI Taxonomy" id="172846"/>
    <lineage>
        <taxon>Eukaryota</taxon>
        <taxon>Metazoa</taxon>
        <taxon>Ecdysozoa</taxon>
        <taxon>Arthropoda</taxon>
        <taxon>Chelicerata</taxon>
        <taxon>Arachnida</taxon>
        <taxon>Araneae</taxon>
        <taxon>Araneomorphae</taxon>
        <taxon>Entelegynae</taxon>
        <taxon>Araneoidea</taxon>
        <taxon>Araneidae</taxon>
        <taxon>Caerostris</taxon>
    </lineage>
</organism>
<feature type="transmembrane region" description="Helical" evidence="1">
    <location>
        <begin position="32"/>
        <end position="50"/>
    </location>
</feature>
<dbReference type="AlphaFoldDB" id="A0AAV4NLM8"/>
<evidence type="ECO:0000313" key="2">
    <source>
        <dbReference type="EMBL" id="GIX85373.1"/>
    </source>
</evidence>
<keyword evidence="1" id="KW-0812">Transmembrane</keyword>
<sequence>MRRGERWYFWLLRRACAVFDDNPIIPGFFPDAVFIVLPIPFPEVFGIMILRKWKVVFLLLLEVLVFNINKFLLMHLSVVVSRQNSECFSCLCCNKIYVLLDVL</sequence>
<accession>A0AAV4NLM8</accession>
<comment type="caution">
    <text evidence="2">The sequence shown here is derived from an EMBL/GenBank/DDBJ whole genome shotgun (WGS) entry which is preliminary data.</text>
</comment>
<keyword evidence="3" id="KW-1185">Reference proteome</keyword>
<evidence type="ECO:0000256" key="1">
    <source>
        <dbReference type="SAM" id="Phobius"/>
    </source>
</evidence>
<dbReference type="Proteomes" id="UP001054945">
    <property type="component" value="Unassembled WGS sequence"/>
</dbReference>
<keyword evidence="1" id="KW-0472">Membrane</keyword>
<feature type="transmembrane region" description="Helical" evidence="1">
    <location>
        <begin position="57"/>
        <end position="80"/>
    </location>
</feature>
<proteinExistence type="predicted"/>
<name>A0AAV4NLM8_CAEEX</name>